<proteinExistence type="predicted"/>
<evidence type="ECO:0000313" key="6">
    <source>
        <dbReference type="Proteomes" id="UP000092950"/>
    </source>
</evidence>
<dbReference type="PANTHER" id="PTHR45947:SF3">
    <property type="entry name" value="SULFOQUINOVOSYL TRANSFERASE SQD2"/>
    <property type="match status" value="1"/>
</dbReference>
<reference evidence="3 6" key="2">
    <citation type="submission" date="2016-07" db="EMBL/GenBank/DDBJ databases">
        <title>Complete genome sequences of Bordetella pseudohinzii.</title>
        <authorList>
            <person name="Spilker T."/>
            <person name="Darrah R."/>
            <person name="LiPuma J.J."/>
        </authorList>
    </citation>
    <scope>NUCLEOTIDE SEQUENCE [LARGE SCALE GENOMIC DNA]</scope>
    <source>
        <strain evidence="3 6">HI4681</strain>
    </source>
</reference>
<accession>A0A0M7DHI4</accession>
<dbReference type="EC" id="2.4.1.11" evidence="4"/>
<dbReference type="EMBL" id="CP016440">
    <property type="protein sequence ID" value="ANY15049.1"/>
    <property type="molecule type" value="Genomic_DNA"/>
</dbReference>
<feature type="domain" description="Glycosyl transferase family 1" evidence="1">
    <location>
        <begin position="245"/>
        <end position="415"/>
    </location>
</feature>
<feature type="domain" description="Glycosyltransferase subfamily 4-like N-terminal" evidence="2">
    <location>
        <begin position="60"/>
        <end position="238"/>
    </location>
</feature>
<organism evidence="4 5">
    <name type="scientific">Bordetella pseudohinzii</name>
    <dbReference type="NCBI Taxonomy" id="1331258"/>
    <lineage>
        <taxon>Bacteria</taxon>
        <taxon>Pseudomonadati</taxon>
        <taxon>Pseudomonadota</taxon>
        <taxon>Betaproteobacteria</taxon>
        <taxon>Burkholderiales</taxon>
        <taxon>Alcaligenaceae</taxon>
        <taxon>Bordetella</taxon>
    </lineage>
</organism>
<protein>
    <submittedName>
        <fullName evidence="4">Glycogen synthase</fullName>
        <ecNumber evidence="4">2.4.1.11</ecNumber>
    </submittedName>
    <submittedName>
        <fullName evidence="3">Glycosyltransferase WbuB</fullName>
    </submittedName>
</protein>
<dbReference type="InterPro" id="IPR028098">
    <property type="entry name" value="Glyco_trans_4-like_N"/>
</dbReference>
<evidence type="ECO:0000259" key="2">
    <source>
        <dbReference type="Pfam" id="PF13579"/>
    </source>
</evidence>
<dbReference type="EMBL" id="CYTV01000002">
    <property type="protein sequence ID" value="CUI53585.1"/>
    <property type="molecule type" value="Genomic_DNA"/>
</dbReference>
<dbReference type="AlphaFoldDB" id="A0A0J6C9K8"/>
<keyword evidence="4" id="KW-0808">Transferase</keyword>
<sequence length="438" mass="48786">MSSNLPAWRLLAEPWLTLTRALTVWGLERRLRKSPAGMCYVPDACSLLYVAASALPYHTSGYTTRTHEVVRALQQIGVRVRPMTRPGYPWDRRDRLAETENEQTWVGDVLYTHVRQPANNRPVLHYALQGASIVMQAALEHRAAAIHAASNHVNALPALLAARRLGIPFQYEMRGLWELTRVSRTPGYEGSQAYRQGLQLEGMVARHADRVFVISEQLGRYIQEKWGVARDRIFLLPNCVDPERFPQSSAQEVEPDSVGYAGSLIGYEGLDTLVDAMSLLKRSGRRVVLNLIGDGEARAQLEAQVSRLGLNEEVRFLGKLAPDVAQAQLRRSALVCIPRKPYEVCAIVPPIKLAEALALGKPVVLADLPVLRDEMGDDPAGWFFRPGDAQDLAHVLAGALRDGGRHRSIGERGRRYVVACRSWRDFVGKLLPMAQEGQ</sequence>
<evidence type="ECO:0000313" key="5">
    <source>
        <dbReference type="Proteomes" id="UP000053096"/>
    </source>
</evidence>
<dbReference type="InterPro" id="IPR050194">
    <property type="entry name" value="Glycosyltransferase_grp1"/>
</dbReference>
<dbReference type="Proteomes" id="UP000092950">
    <property type="component" value="Chromosome"/>
</dbReference>
<reference evidence="4 5" key="1">
    <citation type="submission" date="2015-09" db="EMBL/GenBank/DDBJ databases">
        <authorList>
            <person name="Jackson K.R."/>
            <person name="Lunt B.L."/>
            <person name="Fisher J.N.B."/>
            <person name="Gardner A.V."/>
            <person name="Bailey M.E."/>
            <person name="Deus L.M."/>
            <person name="Earl A.S."/>
            <person name="Gibby P.D."/>
            <person name="Hartmann K.A."/>
            <person name="Liu J.E."/>
            <person name="Manci A.M."/>
            <person name="Nielsen D.A."/>
            <person name="Solomon M.B."/>
            <person name="Breakwell D.P."/>
            <person name="Burnett S.H."/>
            <person name="Grose J.H."/>
        </authorList>
    </citation>
    <scope>NUCLEOTIDE SEQUENCE [LARGE SCALE GENOMIC DNA]</scope>
    <source>
        <strain evidence="4 5">2789STDY5608636</strain>
    </source>
</reference>
<accession>A0A0J6C9K8</accession>
<dbReference type="SUPFAM" id="SSF53756">
    <property type="entry name" value="UDP-Glycosyltransferase/glycogen phosphorylase"/>
    <property type="match status" value="1"/>
</dbReference>
<dbReference type="OrthoDB" id="509705at2"/>
<dbReference type="GO" id="GO:0004373">
    <property type="term" value="F:alpha-1,4-glucan glucosyltransferase (UDP-glucose donor) activity"/>
    <property type="evidence" value="ECO:0007669"/>
    <property type="project" value="UniProtKB-EC"/>
</dbReference>
<evidence type="ECO:0000313" key="4">
    <source>
        <dbReference type="EMBL" id="CUI53585.1"/>
    </source>
</evidence>
<dbReference type="Pfam" id="PF00534">
    <property type="entry name" value="Glycos_transf_1"/>
    <property type="match status" value="1"/>
</dbReference>
<dbReference type="Pfam" id="PF13579">
    <property type="entry name" value="Glyco_trans_4_4"/>
    <property type="match status" value="1"/>
</dbReference>
<dbReference type="KEGG" id="bpdz:BBN53_03565"/>
<evidence type="ECO:0000313" key="3">
    <source>
        <dbReference type="EMBL" id="ANY15049.1"/>
    </source>
</evidence>
<dbReference type="PANTHER" id="PTHR45947">
    <property type="entry name" value="SULFOQUINOVOSYL TRANSFERASE SQD2"/>
    <property type="match status" value="1"/>
</dbReference>
<dbReference type="Proteomes" id="UP000053096">
    <property type="component" value="Unassembled WGS sequence"/>
</dbReference>
<dbReference type="InterPro" id="IPR001296">
    <property type="entry name" value="Glyco_trans_1"/>
</dbReference>
<gene>
    <name evidence="3" type="ORF">BBN53_03565</name>
    <name evidence="4" type="ORF">ERS370011_01024</name>
</gene>
<name>A0A0J6C9K8_9BORD</name>
<dbReference type="RefSeq" id="WP_043215209.1">
    <property type="nucleotide sequence ID" value="NZ_CAJGUP010000200.1"/>
</dbReference>
<dbReference type="Gene3D" id="3.40.50.2000">
    <property type="entry name" value="Glycogen Phosphorylase B"/>
    <property type="match status" value="2"/>
</dbReference>
<dbReference type="CDD" id="cd03794">
    <property type="entry name" value="GT4_WbuB-like"/>
    <property type="match status" value="1"/>
</dbReference>
<evidence type="ECO:0000259" key="1">
    <source>
        <dbReference type="Pfam" id="PF00534"/>
    </source>
</evidence>
<keyword evidence="6" id="KW-1185">Reference proteome</keyword>
<keyword evidence="4" id="KW-0328">Glycosyltransferase</keyword>